<accession>A0AA35YBQ1</accession>
<dbReference type="AlphaFoldDB" id="A0AA35YBQ1"/>
<name>A0AA35YBQ1_LACSI</name>
<feature type="region of interest" description="Disordered" evidence="1">
    <location>
        <begin position="36"/>
        <end position="80"/>
    </location>
</feature>
<protein>
    <submittedName>
        <fullName evidence="2">Uncharacterized protein</fullName>
    </submittedName>
</protein>
<evidence type="ECO:0000313" key="3">
    <source>
        <dbReference type="Proteomes" id="UP001177003"/>
    </source>
</evidence>
<dbReference type="Proteomes" id="UP001177003">
    <property type="component" value="Chromosome 1"/>
</dbReference>
<reference evidence="2" key="1">
    <citation type="submission" date="2023-04" db="EMBL/GenBank/DDBJ databases">
        <authorList>
            <person name="Vijverberg K."/>
            <person name="Xiong W."/>
            <person name="Schranz E."/>
        </authorList>
    </citation>
    <scope>NUCLEOTIDE SEQUENCE</scope>
</reference>
<evidence type="ECO:0000313" key="2">
    <source>
        <dbReference type="EMBL" id="CAI9268607.1"/>
    </source>
</evidence>
<keyword evidence="3" id="KW-1185">Reference proteome</keyword>
<organism evidence="2 3">
    <name type="scientific">Lactuca saligna</name>
    <name type="common">Willowleaf lettuce</name>
    <dbReference type="NCBI Taxonomy" id="75948"/>
    <lineage>
        <taxon>Eukaryota</taxon>
        <taxon>Viridiplantae</taxon>
        <taxon>Streptophyta</taxon>
        <taxon>Embryophyta</taxon>
        <taxon>Tracheophyta</taxon>
        <taxon>Spermatophyta</taxon>
        <taxon>Magnoliopsida</taxon>
        <taxon>eudicotyledons</taxon>
        <taxon>Gunneridae</taxon>
        <taxon>Pentapetalae</taxon>
        <taxon>asterids</taxon>
        <taxon>campanulids</taxon>
        <taxon>Asterales</taxon>
        <taxon>Asteraceae</taxon>
        <taxon>Cichorioideae</taxon>
        <taxon>Cichorieae</taxon>
        <taxon>Lactucinae</taxon>
        <taxon>Lactuca</taxon>
    </lineage>
</organism>
<gene>
    <name evidence="2" type="ORF">LSALG_LOCUS9022</name>
</gene>
<sequence>MAGAGLWSATSLPAEEHVVHHASDPTGIPAMIMAYEGEPTDDSGYTEHDYSPVEHPSNLDYTPSDHSSPEPSEPVHLPDHTSVGLQLLNSDYETNEEEEDISTSLEITSPRPNPSHRSFRAHLTGTQVKQTLSKTIVIPSRKGAASPQKTKKPCGDYI</sequence>
<feature type="region of interest" description="Disordered" evidence="1">
    <location>
        <begin position="93"/>
        <end position="119"/>
    </location>
</feature>
<evidence type="ECO:0000256" key="1">
    <source>
        <dbReference type="SAM" id="MobiDB-lite"/>
    </source>
</evidence>
<proteinExistence type="predicted"/>
<dbReference type="EMBL" id="OX465077">
    <property type="protein sequence ID" value="CAI9268607.1"/>
    <property type="molecule type" value="Genomic_DNA"/>
</dbReference>